<sequence>MSDTQTPGSFGDVGDRSSDGRRAPIVFLEPRCRVCRLDNVRLKVNDLLARGVGYARIVRALAAENSELDEQDRVTVDSVRNHTARHFPVQDAARSTYREILERRARENQIDFESGVENAVTPMALLETVMVKGYQALVGSEAPVSLSAAMSAAVRLQEVMETRGGSTDVADAMLKLDRIMHAVKSTVPPELWPEILEKMREDPSRRAFDDDDDDDVRGPRSEPM</sequence>
<accession>A0A495K653</accession>
<dbReference type="Proteomes" id="UP000274762">
    <property type="component" value="Unassembled WGS sequence"/>
</dbReference>
<evidence type="ECO:0000313" key="3">
    <source>
        <dbReference type="Proteomes" id="UP000274762"/>
    </source>
</evidence>
<evidence type="ECO:0000313" key="2">
    <source>
        <dbReference type="EMBL" id="RKR96235.1"/>
    </source>
</evidence>
<dbReference type="RefSeq" id="WP_062799960.1">
    <property type="nucleotide sequence ID" value="NZ_CBCRXS010000005.1"/>
</dbReference>
<gene>
    <name evidence="2" type="ORF">DFJ75_3075</name>
</gene>
<proteinExistence type="predicted"/>
<comment type="caution">
    <text evidence="2">The sequence shown here is derived from an EMBL/GenBank/DDBJ whole genome shotgun (WGS) entry which is preliminary data.</text>
</comment>
<reference evidence="2 3" key="1">
    <citation type="submission" date="2018-10" db="EMBL/GenBank/DDBJ databases">
        <title>Sequencing the genomes of 1000 actinobacteria strains.</title>
        <authorList>
            <person name="Klenk H.-P."/>
        </authorList>
    </citation>
    <scope>NUCLEOTIDE SEQUENCE [LARGE SCALE GENOMIC DNA]</scope>
    <source>
        <strain evidence="2 3">DSM 44343</strain>
    </source>
</reference>
<name>A0A495K653_WILMA</name>
<dbReference type="AlphaFoldDB" id="A0A495K653"/>
<organism evidence="2 3">
    <name type="scientific">Williamsia marianensis</name>
    <dbReference type="NCBI Taxonomy" id="85044"/>
    <lineage>
        <taxon>Bacteria</taxon>
        <taxon>Bacillati</taxon>
        <taxon>Actinomycetota</taxon>
        <taxon>Actinomycetes</taxon>
        <taxon>Mycobacteriales</taxon>
        <taxon>Nocardiaceae</taxon>
        <taxon>Williamsia</taxon>
    </lineage>
</organism>
<feature type="region of interest" description="Disordered" evidence="1">
    <location>
        <begin position="200"/>
        <end position="224"/>
    </location>
</feature>
<dbReference type="EMBL" id="RBKV01000001">
    <property type="protein sequence ID" value="RKR96235.1"/>
    <property type="molecule type" value="Genomic_DNA"/>
</dbReference>
<protein>
    <submittedName>
        <fullName evidence="2">Uncharacterized protein</fullName>
    </submittedName>
</protein>
<evidence type="ECO:0000256" key="1">
    <source>
        <dbReference type="SAM" id="MobiDB-lite"/>
    </source>
</evidence>